<name>A0A521DMH0_9FLAO</name>
<protein>
    <recommendedName>
        <fullName evidence="4">DUF4468 domain-containing protein</fullName>
    </recommendedName>
</protein>
<dbReference type="Proteomes" id="UP000316916">
    <property type="component" value="Unassembled WGS sequence"/>
</dbReference>
<evidence type="ECO:0000256" key="1">
    <source>
        <dbReference type="SAM" id="SignalP"/>
    </source>
</evidence>
<sequence>MKKLSLLFIVLASFLHAQTLELTDGDYTYTKTINTDKQKKELYIILKKWIISNSSLYTLNKDDQRSGILSFEERLPLVHYNDSQSTIPSYTNVIEITNKQIMYRVEHIVFQDIFGGMTNTRNDYQSLVKRIALSVSTINQLKDQLNKERNIKNRFNFRKEISAENEKLSKLNNINMLLTEHFTSNVEAIAQQISGTYQK</sequence>
<keyword evidence="3" id="KW-1185">Reference proteome</keyword>
<feature type="signal peptide" evidence="1">
    <location>
        <begin position="1"/>
        <end position="17"/>
    </location>
</feature>
<proteinExistence type="predicted"/>
<dbReference type="RefSeq" id="WP_142718497.1">
    <property type="nucleotide sequence ID" value="NZ_FXTC01000005.1"/>
</dbReference>
<organism evidence="2 3">
    <name type="scientific">Chryseobacterium rhizoplanae</name>
    <dbReference type="NCBI Taxonomy" id="1609531"/>
    <lineage>
        <taxon>Bacteria</taxon>
        <taxon>Pseudomonadati</taxon>
        <taxon>Bacteroidota</taxon>
        <taxon>Flavobacteriia</taxon>
        <taxon>Flavobacteriales</taxon>
        <taxon>Weeksellaceae</taxon>
        <taxon>Chryseobacterium group</taxon>
        <taxon>Chryseobacterium</taxon>
    </lineage>
</organism>
<reference evidence="2 3" key="1">
    <citation type="submission" date="2017-05" db="EMBL/GenBank/DDBJ databases">
        <authorList>
            <person name="Varghese N."/>
            <person name="Submissions S."/>
        </authorList>
    </citation>
    <scope>NUCLEOTIDE SEQUENCE [LARGE SCALE GENOMIC DNA]</scope>
    <source>
        <strain evidence="2 3">DSM 29371</strain>
    </source>
</reference>
<accession>A0A521DMH0</accession>
<evidence type="ECO:0000313" key="2">
    <source>
        <dbReference type="EMBL" id="SMO72876.1"/>
    </source>
</evidence>
<gene>
    <name evidence="2" type="ORF">SAMN06265171_105290</name>
</gene>
<keyword evidence="1" id="KW-0732">Signal</keyword>
<feature type="chain" id="PRO_5022005319" description="DUF4468 domain-containing protein" evidence="1">
    <location>
        <begin position="18"/>
        <end position="199"/>
    </location>
</feature>
<evidence type="ECO:0000313" key="3">
    <source>
        <dbReference type="Proteomes" id="UP000316916"/>
    </source>
</evidence>
<dbReference type="AlphaFoldDB" id="A0A521DMH0"/>
<evidence type="ECO:0008006" key="4">
    <source>
        <dbReference type="Google" id="ProtNLM"/>
    </source>
</evidence>
<dbReference type="EMBL" id="FXTC01000005">
    <property type="protein sequence ID" value="SMO72876.1"/>
    <property type="molecule type" value="Genomic_DNA"/>
</dbReference>